<keyword evidence="3" id="KW-1185">Reference proteome</keyword>
<dbReference type="PROSITE" id="PS51257">
    <property type="entry name" value="PROKAR_LIPOPROTEIN"/>
    <property type="match status" value="1"/>
</dbReference>
<dbReference type="PANTHER" id="PTHR37957:SF1">
    <property type="entry name" value="PHYTASE-LIKE DOMAIN-CONTAINING PROTEIN"/>
    <property type="match status" value="1"/>
</dbReference>
<proteinExistence type="predicted"/>
<dbReference type="RefSeq" id="WP_196284941.1">
    <property type="nucleotide sequence ID" value="NZ_JADQDP010000001.1"/>
</dbReference>
<protein>
    <submittedName>
        <fullName evidence="2">Esterase-like activity of phytase family protein</fullName>
    </submittedName>
</protein>
<dbReference type="InterPro" id="IPR027372">
    <property type="entry name" value="Phytase-like_dom"/>
</dbReference>
<comment type="caution">
    <text evidence="2">The sequence shown here is derived from an EMBL/GenBank/DDBJ whole genome shotgun (WGS) entry which is preliminary data.</text>
</comment>
<dbReference type="Proteomes" id="UP000645610">
    <property type="component" value="Unassembled WGS sequence"/>
</dbReference>
<evidence type="ECO:0000313" key="3">
    <source>
        <dbReference type="Proteomes" id="UP000645610"/>
    </source>
</evidence>
<dbReference type="PANTHER" id="PTHR37957">
    <property type="entry name" value="BLR7070 PROTEIN"/>
    <property type="match status" value="1"/>
</dbReference>
<dbReference type="SUPFAM" id="SSF75011">
    <property type="entry name" value="3-carboxy-cis,cis-mucoante lactonizing enzyme"/>
    <property type="match status" value="1"/>
</dbReference>
<organism evidence="2 3">
    <name type="scientific">Hymenobacter properus</name>
    <dbReference type="NCBI Taxonomy" id="2791026"/>
    <lineage>
        <taxon>Bacteria</taxon>
        <taxon>Pseudomonadati</taxon>
        <taxon>Bacteroidota</taxon>
        <taxon>Cytophagia</taxon>
        <taxon>Cytophagales</taxon>
        <taxon>Hymenobacteraceae</taxon>
        <taxon>Hymenobacter</taxon>
    </lineage>
</organism>
<sequence length="441" mass="46064">MQIKSYPLLRVVGGILVGSALLGSCKKDDDQVTTPAITYPAFAEAANPRVLSTAPNGTVLYNGGFGSSIAQDPNDPAVFYLLTDRGPNAAGVAANSIIFGKADFTPQIGKFRMKDGQLTLEQTILLKNAAGQPLTGLPNPSGQGSTGETALDLTGQALAPSADGIDSEGLVLAADGSFWISDEYGPHIAHFDATGKTIERINPFGTGTGGRTLPLVLARRRPNRGMEGLTITPDGKTLVGLMQSPLYNPSSSAVSGSVVLRVLTFDIATGATKQFAYLMENASLTGCSEIVAITNTTFLALERDGLYGGNTTSPATFKRVYKFDLAGATDISDAANTAAGKLYGGLTVEQLKDRAGLTTAGIVPVTKTLVLDLLTDISPVYPHDKAEGLTIIGNDMLAISNDDDFGVVDNGANGFATKTLPATGKVDLNRIYFVKLKTPLR</sequence>
<name>A0A931BC64_9BACT</name>
<dbReference type="Pfam" id="PF13449">
    <property type="entry name" value="Phytase-like"/>
    <property type="match status" value="1"/>
</dbReference>
<feature type="domain" description="Phytase-like" evidence="1">
    <location>
        <begin position="63"/>
        <end position="405"/>
    </location>
</feature>
<reference evidence="2 3" key="1">
    <citation type="submission" date="2020-11" db="EMBL/GenBank/DDBJ databases">
        <authorList>
            <person name="Kim M.K."/>
        </authorList>
    </citation>
    <scope>NUCLEOTIDE SEQUENCE [LARGE SCALE GENOMIC DNA]</scope>
    <source>
        <strain evidence="2 3">BT439</strain>
    </source>
</reference>
<evidence type="ECO:0000313" key="2">
    <source>
        <dbReference type="EMBL" id="MBF9140599.1"/>
    </source>
</evidence>
<dbReference type="EMBL" id="JADQDP010000001">
    <property type="protein sequence ID" value="MBF9140599.1"/>
    <property type="molecule type" value="Genomic_DNA"/>
</dbReference>
<gene>
    <name evidence="2" type="ORF">I2I01_03075</name>
</gene>
<dbReference type="AlphaFoldDB" id="A0A931BC64"/>
<evidence type="ECO:0000259" key="1">
    <source>
        <dbReference type="Pfam" id="PF13449"/>
    </source>
</evidence>
<accession>A0A931BC64</accession>